<evidence type="ECO:0000256" key="1">
    <source>
        <dbReference type="SAM" id="MobiDB-lite"/>
    </source>
</evidence>
<dbReference type="OrthoDB" id="102964at2"/>
<feature type="region of interest" description="Disordered" evidence="1">
    <location>
        <begin position="683"/>
        <end position="722"/>
    </location>
</feature>
<feature type="compositionally biased region" description="Polar residues" evidence="1">
    <location>
        <begin position="814"/>
        <end position="834"/>
    </location>
</feature>
<dbReference type="AlphaFoldDB" id="A0A0N0GQS2"/>
<evidence type="ECO:0008006" key="5">
    <source>
        <dbReference type="Google" id="ProtNLM"/>
    </source>
</evidence>
<name>A0A0N0GQS2_9NEIS</name>
<keyword evidence="2" id="KW-0732">Signal</keyword>
<comment type="caution">
    <text evidence="3">The sequence shown here is derived from an EMBL/GenBank/DDBJ whole genome shotgun (WGS) entry which is preliminary data.</text>
</comment>
<evidence type="ECO:0000313" key="3">
    <source>
        <dbReference type="EMBL" id="KPC55150.1"/>
    </source>
</evidence>
<dbReference type="RefSeq" id="WP_053935880.1">
    <property type="nucleotide sequence ID" value="NZ_LAQT01000001.1"/>
</dbReference>
<evidence type="ECO:0000256" key="2">
    <source>
        <dbReference type="SAM" id="SignalP"/>
    </source>
</evidence>
<accession>A0A0N0GQS2</accession>
<feature type="compositionally biased region" description="Basic and acidic residues" evidence="1">
    <location>
        <begin position="789"/>
        <end position="804"/>
    </location>
</feature>
<sequence>MQKSLRWMALLITGWLLAFSPAHAAAKPSTPAAAKPWPHQYTVDGTTLTLYQPQLDNWQGNQLNARMAVAVKKGTSTSPDGKKRDLLAYGVAWVSAQTLTDKTARTVQLDNINIDKASFPTEPENEANYLALIRKTLPQKAVVVGLDQLEASLAINRADEKVASIPVNNSPPQILFSFEPALLVLIDGEPALKPTKVAGVQRVINTRSLILVQNNAWYLYFAGHWATSTGPTSVWLAVKSVPSGLTEAMQQAVAAKLVDVMDKPPEAMKKTLAAGKYPTIYTATSPAELIMFDGEPRFEPIAGTNLAYISNTASDVIIDPKADGSGDTTWYVLLSGRWFSAPARKGPWAWVAGDKLPDDFLKIPSDSAKGAVLASIPGTPEARESLIANSIPQTATVNRQQAHLSVNYDGGNAQFKPIDNTPLVYAWNTAVPVIRVTDSEFYAVQNGVWFKAPVPSGPWEVATSVPAVIYTIPPASPLHYVTYVRVYGASGQVVYVGYTPGYYGTVVSGGTVVYGTGYVCDAWVGDVWYGCPATYGYNVAFGYDPFVGWTFGFVAGWAWASAWYGPYWGPWYGWYGPSPYYWGGGVAVGNVYGRWGNTVAQGTRAVWSNPWTGNYGSAVRGNFYNQATGGHGVGYAGYNTNAYTGTTTARAGGARYNPETGRIVAGQGGAAGNPWTGNAGAAGSKTSINTNTGRVTQSGGVTTRTNQGATAAGGFNTRGAGGDANGRGYVHYDASTGDVTHGGVVNANGNVYAGKDGNVYRYDKGDGWQKVQPDGSFQKANPPADSNVDNDRLARDRSADRTATRSDPAAAQQRLDTARQNRPQQPTRQFNNPSHFERGNYGGNFQGRMGGFRRFR</sequence>
<keyword evidence="4" id="KW-1185">Reference proteome</keyword>
<feature type="chain" id="PRO_5005849874" description="Carbohydrate-binding family V/XII" evidence="2">
    <location>
        <begin position="25"/>
        <end position="856"/>
    </location>
</feature>
<dbReference type="Proteomes" id="UP000037939">
    <property type="component" value="Unassembled WGS sequence"/>
</dbReference>
<dbReference type="PATRIC" id="fig|857265.3.peg.166"/>
<reference evidence="3 4" key="1">
    <citation type="submission" date="2015-07" db="EMBL/GenBank/DDBJ databases">
        <title>Draft genome sequence of the Amantichitinum ursilacus IGB-41, a new chitin-degrading bacterium.</title>
        <authorList>
            <person name="Kirstahler P."/>
            <person name="Guenther M."/>
            <person name="Grumaz C."/>
            <person name="Rupp S."/>
            <person name="Zibek S."/>
            <person name="Sohn K."/>
        </authorList>
    </citation>
    <scope>NUCLEOTIDE SEQUENCE [LARGE SCALE GENOMIC DNA]</scope>
    <source>
        <strain evidence="3 4">IGB-41</strain>
    </source>
</reference>
<evidence type="ECO:0000313" key="4">
    <source>
        <dbReference type="Proteomes" id="UP000037939"/>
    </source>
</evidence>
<feature type="signal peptide" evidence="2">
    <location>
        <begin position="1"/>
        <end position="24"/>
    </location>
</feature>
<dbReference type="EMBL" id="LAQT01000001">
    <property type="protein sequence ID" value="KPC55150.1"/>
    <property type="molecule type" value="Genomic_DNA"/>
</dbReference>
<organism evidence="3 4">
    <name type="scientific">Amantichitinum ursilacus</name>
    <dbReference type="NCBI Taxonomy" id="857265"/>
    <lineage>
        <taxon>Bacteria</taxon>
        <taxon>Pseudomonadati</taxon>
        <taxon>Pseudomonadota</taxon>
        <taxon>Betaproteobacteria</taxon>
        <taxon>Neisseriales</taxon>
        <taxon>Chitinibacteraceae</taxon>
        <taxon>Amantichitinum</taxon>
    </lineage>
</organism>
<feature type="compositionally biased region" description="Gly residues" evidence="1">
    <location>
        <begin position="840"/>
        <end position="850"/>
    </location>
</feature>
<protein>
    <recommendedName>
        <fullName evidence="5">Carbohydrate-binding family V/XII</fullName>
    </recommendedName>
</protein>
<feature type="compositionally biased region" description="Polar residues" evidence="1">
    <location>
        <begin position="684"/>
        <end position="709"/>
    </location>
</feature>
<dbReference type="STRING" id="857265.WG78_00785"/>
<feature type="region of interest" description="Disordered" evidence="1">
    <location>
        <begin position="764"/>
        <end position="856"/>
    </location>
</feature>
<gene>
    <name evidence="3" type="ORF">WG78_00785</name>
</gene>
<proteinExistence type="predicted"/>